<reference evidence="2" key="1">
    <citation type="journal article" date="2023" name="Nat. Plants">
        <title>Single-cell RNA sequencing provides a high-resolution roadmap for understanding the multicellular compartmentation of specialized metabolism.</title>
        <authorList>
            <person name="Sun S."/>
            <person name="Shen X."/>
            <person name="Li Y."/>
            <person name="Li Y."/>
            <person name="Wang S."/>
            <person name="Li R."/>
            <person name="Zhang H."/>
            <person name="Shen G."/>
            <person name="Guo B."/>
            <person name="Wei J."/>
            <person name="Xu J."/>
            <person name="St-Pierre B."/>
            <person name="Chen S."/>
            <person name="Sun C."/>
        </authorList>
    </citation>
    <scope>NUCLEOTIDE SEQUENCE [LARGE SCALE GENOMIC DNA]</scope>
</reference>
<proteinExistence type="predicted"/>
<accession>A0ACC0C5R0</accession>
<evidence type="ECO:0000313" key="2">
    <source>
        <dbReference type="Proteomes" id="UP001060085"/>
    </source>
</evidence>
<evidence type="ECO:0000313" key="1">
    <source>
        <dbReference type="EMBL" id="KAI5680270.1"/>
    </source>
</evidence>
<gene>
    <name evidence="1" type="ORF">M9H77_01497</name>
</gene>
<dbReference type="Proteomes" id="UP001060085">
    <property type="component" value="Linkage Group LG01"/>
</dbReference>
<keyword evidence="2" id="KW-1185">Reference proteome</keyword>
<organism evidence="1 2">
    <name type="scientific">Catharanthus roseus</name>
    <name type="common">Madagascar periwinkle</name>
    <name type="synonym">Vinca rosea</name>
    <dbReference type="NCBI Taxonomy" id="4058"/>
    <lineage>
        <taxon>Eukaryota</taxon>
        <taxon>Viridiplantae</taxon>
        <taxon>Streptophyta</taxon>
        <taxon>Embryophyta</taxon>
        <taxon>Tracheophyta</taxon>
        <taxon>Spermatophyta</taxon>
        <taxon>Magnoliopsida</taxon>
        <taxon>eudicotyledons</taxon>
        <taxon>Gunneridae</taxon>
        <taxon>Pentapetalae</taxon>
        <taxon>asterids</taxon>
        <taxon>lamiids</taxon>
        <taxon>Gentianales</taxon>
        <taxon>Apocynaceae</taxon>
        <taxon>Rauvolfioideae</taxon>
        <taxon>Vinceae</taxon>
        <taxon>Catharanthinae</taxon>
        <taxon>Catharanthus</taxon>
    </lineage>
</organism>
<dbReference type="EMBL" id="CM044701">
    <property type="protein sequence ID" value="KAI5680270.1"/>
    <property type="molecule type" value="Genomic_DNA"/>
</dbReference>
<comment type="caution">
    <text evidence="1">The sequence shown here is derived from an EMBL/GenBank/DDBJ whole genome shotgun (WGS) entry which is preliminary data.</text>
</comment>
<name>A0ACC0C5R0_CATRO</name>
<sequence length="1005" mass="109386">MNMEAKRGKMAARRRHRITALRNSSEEEGRMELQKIVRSRERERVFHGDGVGDQDQELLNGRKRRRNEKQLERNKHKDVRSGGVENEGSSGSSNQELNYEDYDYEEPSSSMSNYALRKTVTPIRNVRLISGLEMAAEMISVEVPRRARSASVKRKNEQWTSSPWEFGFGERCQSRRPSPMGGSVSLRKKMKPKGLFSRVPSIQDDIEIEVVEALFDLMKQSQSQLQSQSSKKDERISDHIHTKKLDLIGNKDFHAKSECSPAVSAQIGPAASNLPPGINSELSTENQLKIGKMSSGTLKRMGEIKISLGKGKESNKAVQERITSRSCGQSNGDCSADSTLSKENLASEVVKPKTGVKFETDLMAPPPTPSSPDRHGSNIILAPFTLSQPRSKRCMTHQYIASNIHHHRQLTRKYVLPAATGPVSLHETKHCSCNPTTSTPNSFVVNPPQGDLPGTLATPLVLSVTEKSFEVTKTVDATNGKQLVVLPLQTSEQASAGNLLAANVIAEQTGSDNSATTIGKAALSYNPEGGPALCSLSFPVGKVAVSSNCSNLPTEDGFSFMPVFHNNTHPYSMSTNNGILLPAKGSATPVLPFPDASYYPSMFCIPQNQQKQLTCLPHSNPLYQVLKASPTTGTSSGLTTSHKPSKSHLEIMAQAISKSSFSSEELQLQPSQMQHVLGSHSSGKFVDGSGSFAQKASNDENYGIPFQIMKFALASHEDGKQQHLVSEHIGFSFKSTSSIKPEAHISALPQDSASKSTVKEVSVDGLTQTRSSLPTSNTGNQSLSSSSAPISVVSVNSSISQQQRQQKEIIQLQKQHTEQMQLACTVQVQAPMFNNSSYSSGGCNYPNGNSIFSLVHNDNLVQFLQLQNGSVATTPQIPSLATTSSLKNLTPRQSRNSQRQSHISFESNLNSASLFHRQQFLINRRPISSVVDGRSSSSSTSTCIHRSGCLQTSCGDRKGYPAAAESPTQQIKMSTGPSQKPIPVCGRDVPSIVSTRTSQLSELKY</sequence>
<protein>
    <submittedName>
        <fullName evidence="1">Uncharacterized protein</fullName>
    </submittedName>
</protein>